<sequence length="68" mass="7286">MRMNDQRDHRVGGKRLISPGTLSFGSGGSPSGFSSLEYIILERSNKRNFSVNKTASAAGRTRATAPST</sequence>
<evidence type="ECO:0000313" key="2">
    <source>
        <dbReference type="EMBL" id="KGN46269.1"/>
    </source>
</evidence>
<name>A0A0A0KBP0_CUCSA</name>
<reference evidence="2 3" key="1">
    <citation type="journal article" date="2009" name="Nat. Genet.">
        <title>The genome of the cucumber, Cucumis sativus L.</title>
        <authorList>
            <person name="Huang S."/>
            <person name="Li R."/>
            <person name="Zhang Z."/>
            <person name="Li L."/>
            <person name="Gu X."/>
            <person name="Fan W."/>
            <person name="Lucas W.J."/>
            <person name="Wang X."/>
            <person name="Xie B."/>
            <person name="Ni P."/>
            <person name="Ren Y."/>
            <person name="Zhu H."/>
            <person name="Li J."/>
            <person name="Lin K."/>
            <person name="Jin W."/>
            <person name="Fei Z."/>
            <person name="Li G."/>
            <person name="Staub J."/>
            <person name="Kilian A."/>
            <person name="van der Vossen E.A."/>
            <person name="Wu Y."/>
            <person name="Guo J."/>
            <person name="He J."/>
            <person name="Jia Z."/>
            <person name="Ren Y."/>
            <person name="Tian G."/>
            <person name="Lu Y."/>
            <person name="Ruan J."/>
            <person name="Qian W."/>
            <person name="Wang M."/>
            <person name="Huang Q."/>
            <person name="Li B."/>
            <person name="Xuan Z."/>
            <person name="Cao J."/>
            <person name="Asan"/>
            <person name="Wu Z."/>
            <person name="Zhang J."/>
            <person name="Cai Q."/>
            <person name="Bai Y."/>
            <person name="Zhao B."/>
            <person name="Han Y."/>
            <person name="Li Y."/>
            <person name="Li X."/>
            <person name="Wang S."/>
            <person name="Shi Q."/>
            <person name="Liu S."/>
            <person name="Cho W.K."/>
            <person name="Kim J.Y."/>
            <person name="Xu Y."/>
            <person name="Heller-Uszynska K."/>
            <person name="Miao H."/>
            <person name="Cheng Z."/>
            <person name="Zhang S."/>
            <person name="Wu J."/>
            <person name="Yang Y."/>
            <person name="Kang H."/>
            <person name="Li M."/>
            <person name="Liang H."/>
            <person name="Ren X."/>
            <person name="Shi Z."/>
            <person name="Wen M."/>
            <person name="Jian M."/>
            <person name="Yang H."/>
            <person name="Zhang G."/>
            <person name="Yang Z."/>
            <person name="Chen R."/>
            <person name="Liu S."/>
            <person name="Li J."/>
            <person name="Ma L."/>
            <person name="Liu H."/>
            <person name="Zhou Y."/>
            <person name="Zhao J."/>
            <person name="Fang X."/>
            <person name="Li G."/>
            <person name="Fang L."/>
            <person name="Li Y."/>
            <person name="Liu D."/>
            <person name="Zheng H."/>
            <person name="Zhang Y."/>
            <person name="Qin N."/>
            <person name="Li Z."/>
            <person name="Yang G."/>
            <person name="Yang S."/>
            <person name="Bolund L."/>
            <person name="Kristiansen K."/>
            <person name="Zheng H."/>
            <person name="Li S."/>
            <person name="Zhang X."/>
            <person name="Yang H."/>
            <person name="Wang J."/>
            <person name="Sun R."/>
            <person name="Zhang B."/>
            <person name="Jiang S."/>
            <person name="Wang J."/>
            <person name="Du Y."/>
            <person name="Li S."/>
        </authorList>
    </citation>
    <scope>NUCLEOTIDE SEQUENCE [LARGE SCALE GENOMIC DNA]</scope>
    <source>
        <strain evidence="3">cv. 9930</strain>
    </source>
</reference>
<dbReference type="Gramene" id="KGN46269">
    <property type="protein sequence ID" value="KGN46269"/>
    <property type="gene ID" value="Csa_6G078640"/>
</dbReference>
<dbReference type="AlphaFoldDB" id="A0A0A0KBP0"/>
<reference evidence="2 3" key="2">
    <citation type="journal article" date="2009" name="PLoS ONE">
        <title>An integrated genetic and cytogenetic map of the cucumber genome.</title>
        <authorList>
            <person name="Ren Y."/>
            <person name="Zhang Z."/>
            <person name="Liu J."/>
            <person name="Staub J.E."/>
            <person name="Han Y."/>
            <person name="Cheng Z."/>
            <person name="Li X."/>
            <person name="Lu J."/>
            <person name="Miao H."/>
            <person name="Kang H."/>
            <person name="Xie B."/>
            <person name="Gu X."/>
            <person name="Wang X."/>
            <person name="Du Y."/>
            <person name="Jin W."/>
            <person name="Huang S."/>
        </authorList>
    </citation>
    <scope>NUCLEOTIDE SEQUENCE [LARGE SCALE GENOMIC DNA]</scope>
    <source>
        <strain evidence="3">cv. 9930</strain>
    </source>
</reference>
<evidence type="ECO:0000256" key="1">
    <source>
        <dbReference type="SAM" id="MobiDB-lite"/>
    </source>
</evidence>
<reference evidence="2 3" key="4">
    <citation type="journal article" date="2011" name="BMC Genomics">
        <title>RNA-Seq improves annotation of protein-coding genes in the cucumber genome.</title>
        <authorList>
            <person name="Li Z."/>
            <person name="Zhang Z."/>
            <person name="Yan P."/>
            <person name="Huang S."/>
            <person name="Fei Z."/>
            <person name="Lin K."/>
        </authorList>
    </citation>
    <scope>NUCLEOTIDE SEQUENCE [LARGE SCALE GENOMIC DNA]</scope>
    <source>
        <strain evidence="3">cv. 9930</strain>
    </source>
</reference>
<feature type="compositionally biased region" description="Basic and acidic residues" evidence="1">
    <location>
        <begin position="1"/>
        <end position="11"/>
    </location>
</feature>
<feature type="region of interest" description="Disordered" evidence="1">
    <location>
        <begin position="1"/>
        <end position="31"/>
    </location>
</feature>
<dbReference type="EMBL" id="CM002927">
    <property type="protein sequence ID" value="KGN46269.1"/>
    <property type="molecule type" value="Genomic_DNA"/>
</dbReference>
<gene>
    <name evidence="2" type="ORF">Csa_6G078640</name>
</gene>
<reference evidence="2 3" key="3">
    <citation type="journal article" date="2010" name="BMC Genomics">
        <title>Transcriptome sequencing and comparative analysis of cucumber flowers with different sex types.</title>
        <authorList>
            <person name="Guo S."/>
            <person name="Zheng Y."/>
            <person name="Joung J.G."/>
            <person name="Liu S."/>
            <person name="Zhang Z."/>
            <person name="Crasta O.R."/>
            <person name="Sobral B.W."/>
            <person name="Xu Y."/>
            <person name="Huang S."/>
            <person name="Fei Z."/>
        </authorList>
    </citation>
    <scope>NUCLEOTIDE SEQUENCE [LARGE SCALE GENOMIC DNA]</scope>
    <source>
        <strain evidence="3">cv. 9930</strain>
    </source>
</reference>
<evidence type="ECO:0000313" key="3">
    <source>
        <dbReference type="Proteomes" id="UP000029981"/>
    </source>
</evidence>
<protein>
    <submittedName>
        <fullName evidence="2">Uncharacterized protein</fullName>
    </submittedName>
</protein>
<dbReference type="Proteomes" id="UP000029981">
    <property type="component" value="Chromosome 6"/>
</dbReference>
<organism evidence="2 3">
    <name type="scientific">Cucumis sativus</name>
    <name type="common">Cucumber</name>
    <dbReference type="NCBI Taxonomy" id="3659"/>
    <lineage>
        <taxon>Eukaryota</taxon>
        <taxon>Viridiplantae</taxon>
        <taxon>Streptophyta</taxon>
        <taxon>Embryophyta</taxon>
        <taxon>Tracheophyta</taxon>
        <taxon>Spermatophyta</taxon>
        <taxon>Magnoliopsida</taxon>
        <taxon>eudicotyledons</taxon>
        <taxon>Gunneridae</taxon>
        <taxon>Pentapetalae</taxon>
        <taxon>rosids</taxon>
        <taxon>fabids</taxon>
        <taxon>Cucurbitales</taxon>
        <taxon>Cucurbitaceae</taxon>
        <taxon>Benincaseae</taxon>
        <taxon>Cucumis</taxon>
    </lineage>
</organism>
<keyword evidence="3" id="KW-1185">Reference proteome</keyword>
<proteinExistence type="predicted"/>
<accession>A0A0A0KBP0</accession>